<reference evidence="2" key="1">
    <citation type="submission" date="2021-01" db="EMBL/GenBank/DDBJ databases">
        <authorList>
            <person name="Corre E."/>
            <person name="Pelletier E."/>
            <person name="Niang G."/>
            <person name="Scheremetjew M."/>
            <person name="Finn R."/>
            <person name="Kale V."/>
            <person name="Holt S."/>
            <person name="Cochrane G."/>
            <person name="Meng A."/>
            <person name="Brown T."/>
            <person name="Cohen L."/>
        </authorList>
    </citation>
    <scope>NUCLEOTIDE SEQUENCE</scope>
    <source>
        <strain evidence="2">CCMP1452</strain>
    </source>
</reference>
<keyword evidence="1" id="KW-0175">Coiled coil</keyword>
<organism evidence="2">
    <name type="scientific">Eucampia antarctica</name>
    <dbReference type="NCBI Taxonomy" id="49252"/>
    <lineage>
        <taxon>Eukaryota</taxon>
        <taxon>Sar</taxon>
        <taxon>Stramenopiles</taxon>
        <taxon>Ochrophyta</taxon>
        <taxon>Bacillariophyta</taxon>
        <taxon>Mediophyceae</taxon>
        <taxon>Biddulphiophycidae</taxon>
        <taxon>Hemiaulales</taxon>
        <taxon>Hemiaulaceae</taxon>
        <taxon>Eucampia</taxon>
    </lineage>
</organism>
<dbReference type="AlphaFoldDB" id="A0A7S2QZL2"/>
<protein>
    <submittedName>
        <fullName evidence="2">Uncharacterized protein</fullName>
    </submittedName>
</protein>
<evidence type="ECO:0000256" key="1">
    <source>
        <dbReference type="SAM" id="Coils"/>
    </source>
</evidence>
<evidence type="ECO:0000313" key="2">
    <source>
        <dbReference type="EMBL" id="CAD9656429.1"/>
    </source>
</evidence>
<feature type="coiled-coil region" evidence="1">
    <location>
        <begin position="50"/>
        <end position="84"/>
    </location>
</feature>
<sequence>MSIQSSRNQRAKTLEDKLMEVTLATSSVSQAFVEISNELQGENAYFKEKSQILQKQVSSNEIKIEQLKEENFELKTQVDALEEKFKSVSTLLERMGDQRSALLKETNMWERCIDESVGCRVR</sequence>
<proteinExistence type="predicted"/>
<accession>A0A7S2QZL2</accession>
<dbReference type="EMBL" id="HBHI01000499">
    <property type="protein sequence ID" value="CAD9656429.1"/>
    <property type="molecule type" value="Transcribed_RNA"/>
</dbReference>
<name>A0A7S2QZL2_9STRA</name>
<dbReference type="Gene3D" id="1.20.5.340">
    <property type="match status" value="1"/>
</dbReference>
<gene>
    <name evidence="2" type="ORF">EANT1437_LOCUS228</name>
</gene>